<evidence type="ECO:0000256" key="7">
    <source>
        <dbReference type="SAM" id="Phobius"/>
    </source>
</evidence>
<dbReference type="STRING" id="392333.SAMN05660860_02499"/>
<dbReference type="InterPro" id="IPR001750">
    <property type="entry name" value="ND/Mrp_TM"/>
</dbReference>
<dbReference type="PANTHER" id="PTHR43507">
    <property type="entry name" value="NADH-UBIQUINONE OXIDOREDUCTASE CHAIN 4"/>
    <property type="match status" value="1"/>
</dbReference>
<evidence type="ECO:0000256" key="4">
    <source>
        <dbReference type="ARBA" id="ARBA00022989"/>
    </source>
</evidence>
<comment type="subcellular location">
    <subcellularLocation>
        <location evidence="1">Endomembrane system</location>
        <topology evidence="1">Multi-pass membrane protein</topology>
    </subcellularLocation>
    <subcellularLocation>
        <location evidence="6">Membrane</location>
        <topology evidence="6">Multi-pass membrane protein</topology>
    </subcellularLocation>
</comment>
<gene>
    <name evidence="9" type="ORF">SAMN05660860_02499</name>
</gene>
<dbReference type="GO" id="GO:0042773">
    <property type="term" value="P:ATP synthesis coupled electron transport"/>
    <property type="evidence" value="ECO:0007669"/>
    <property type="project" value="InterPro"/>
</dbReference>
<evidence type="ECO:0000256" key="5">
    <source>
        <dbReference type="ARBA" id="ARBA00023136"/>
    </source>
</evidence>
<feature type="transmembrane region" description="Helical" evidence="7">
    <location>
        <begin position="339"/>
        <end position="357"/>
    </location>
</feature>
<dbReference type="Pfam" id="PF00361">
    <property type="entry name" value="Proton_antipo_M"/>
    <property type="match status" value="1"/>
</dbReference>
<dbReference type="OrthoDB" id="9805769at2"/>
<dbReference type="AlphaFoldDB" id="A0A1G9T863"/>
<evidence type="ECO:0000313" key="9">
    <source>
        <dbReference type="EMBL" id="SDM43275.1"/>
    </source>
</evidence>
<dbReference type="RefSeq" id="WP_082048072.1">
    <property type="nucleotide sequence ID" value="NZ_FNGU01000006.1"/>
</dbReference>
<accession>A0A1G9T863</accession>
<dbReference type="PANTHER" id="PTHR43507:SF1">
    <property type="entry name" value="NADH-UBIQUINONE OXIDOREDUCTASE CHAIN 4"/>
    <property type="match status" value="1"/>
</dbReference>
<evidence type="ECO:0000259" key="8">
    <source>
        <dbReference type="Pfam" id="PF00361"/>
    </source>
</evidence>
<feature type="transmembrane region" description="Helical" evidence="7">
    <location>
        <begin position="36"/>
        <end position="56"/>
    </location>
</feature>
<evidence type="ECO:0000256" key="2">
    <source>
        <dbReference type="ARBA" id="ARBA00009025"/>
    </source>
</evidence>
<dbReference type="InterPro" id="IPR003918">
    <property type="entry name" value="NADH_UbQ_OxRdtase"/>
</dbReference>
<dbReference type="EMBL" id="FNGU01000006">
    <property type="protein sequence ID" value="SDM43275.1"/>
    <property type="molecule type" value="Genomic_DNA"/>
</dbReference>
<protein>
    <submittedName>
        <fullName evidence="9">NADH dehydrogenase subunit M</fullName>
    </submittedName>
</protein>
<feature type="transmembrane region" description="Helical" evidence="7">
    <location>
        <begin position="308"/>
        <end position="327"/>
    </location>
</feature>
<feature type="transmembrane region" description="Helical" evidence="7">
    <location>
        <begin position="139"/>
        <end position="156"/>
    </location>
</feature>
<dbReference type="GO" id="GO:0016020">
    <property type="term" value="C:membrane"/>
    <property type="evidence" value="ECO:0007669"/>
    <property type="project" value="UniProtKB-SubCell"/>
</dbReference>
<evidence type="ECO:0000256" key="1">
    <source>
        <dbReference type="ARBA" id="ARBA00004127"/>
    </source>
</evidence>
<feature type="transmembrane region" description="Helical" evidence="7">
    <location>
        <begin position="215"/>
        <end position="238"/>
    </location>
</feature>
<dbReference type="InterPro" id="IPR010227">
    <property type="entry name" value="NADH_Q_OxRdtase_chainM/4"/>
</dbReference>
<evidence type="ECO:0000256" key="6">
    <source>
        <dbReference type="RuleBase" id="RU000320"/>
    </source>
</evidence>
<dbReference type="PRINTS" id="PR01437">
    <property type="entry name" value="NUOXDRDTASE4"/>
</dbReference>
<comment type="similarity">
    <text evidence="2">Belongs to the complex I subunit 4 family.</text>
</comment>
<proteinExistence type="inferred from homology"/>
<feature type="transmembrane region" description="Helical" evidence="7">
    <location>
        <begin position="86"/>
        <end position="106"/>
    </location>
</feature>
<sequence>MAELTHIPWLSILVFLPLAGALLCLFVGHSAVFCRWLALATSWGVFTLTAGLFAAFRQGGAGWLLYEDHAWIARFGVRYTLGLDGISLLLVLLTGFLMLVAVLVSWRVVRHSGAFFALLLLMEAGILGVFLALDLVLFYLFWELMLIPMLFLIGIWGHERRVYAAVKFFLFTLAGSLLMLLAIIGVHLLHGAAGGTPSFALEALRGTPLPPHLEAWLYAAFLLAFALKVPLLPLHTWLPDAHTEAPTAGSVILAGLLLKTGVYGLIRFGFPLFPNAAAASLPWLALPALAGIFYAAWIAYAQSDAKRLVAYASVAHMGFVVLGLAAWNQTSLEGSILQMVNHGVTTGALFALVGMIDERAHTRRISDLGGLWGRVPRLSFFFLFFSLASLGLPGLNNFVGEILILIGAFQTRPWWGATAFAGVVFAAAYMLRLVQGVLWGPAQGKEFWPDLDLREAVVLTALALCVLWLGLYPAPFLLPLQAPVAELLGQLTPLAASGGAP</sequence>
<dbReference type="GO" id="GO:0008137">
    <property type="term" value="F:NADH dehydrogenase (ubiquinone) activity"/>
    <property type="evidence" value="ECO:0007669"/>
    <property type="project" value="InterPro"/>
</dbReference>
<feature type="transmembrane region" description="Helical" evidence="7">
    <location>
        <begin position="6"/>
        <end position="27"/>
    </location>
</feature>
<organism evidence="9 10">
    <name type="scientific">Geoalkalibacter ferrihydriticus</name>
    <dbReference type="NCBI Taxonomy" id="392333"/>
    <lineage>
        <taxon>Bacteria</taxon>
        <taxon>Pseudomonadati</taxon>
        <taxon>Thermodesulfobacteriota</taxon>
        <taxon>Desulfuromonadia</taxon>
        <taxon>Desulfuromonadales</taxon>
        <taxon>Geoalkalibacteraceae</taxon>
        <taxon>Geoalkalibacter</taxon>
    </lineage>
</organism>
<evidence type="ECO:0000256" key="3">
    <source>
        <dbReference type="ARBA" id="ARBA00022692"/>
    </source>
</evidence>
<dbReference type="GO" id="GO:0003954">
    <property type="term" value="F:NADH dehydrogenase activity"/>
    <property type="evidence" value="ECO:0007669"/>
    <property type="project" value="TreeGrafter"/>
</dbReference>
<feature type="transmembrane region" description="Helical" evidence="7">
    <location>
        <begin position="414"/>
        <end position="435"/>
    </location>
</feature>
<dbReference type="GO" id="GO:0015990">
    <property type="term" value="P:electron transport coupled proton transport"/>
    <property type="evidence" value="ECO:0007669"/>
    <property type="project" value="TreeGrafter"/>
</dbReference>
<keyword evidence="4 7" id="KW-1133">Transmembrane helix</keyword>
<dbReference type="GO" id="GO:0048039">
    <property type="term" value="F:ubiquinone binding"/>
    <property type="evidence" value="ECO:0007669"/>
    <property type="project" value="TreeGrafter"/>
</dbReference>
<keyword evidence="5 7" id="KW-0472">Membrane</keyword>
<evidence type="ECO:0000313" key="10">
    <source>
        <dbReference type="Proteomes" id="UP000182146"/>
    </source>
</evidence>
<feature type="domain" description="NADH:quinone oxidoreductase/Mrp antiporter transmembrane" evidence="8">
    <location>
        <begin position="132"/>
        <end position="423"/>
    </location>
</feature>
<feature type="transmembrane region" description="Helical" evidence="7">
    <location>
        <begin position="168"/>
        <end position="189"/>
    </location>
</feature>
<feature type="transmembrane region" description="Helical" evidence="7">
    <location>
        <begin position="456"/>
        <end position="478"/>
    </location>
</feature>
<name>A0A1G9T863_9BACT</name>
<dbReference type="GO" id="GO:0012505">
    <property type="term" value="C:endomembrane system"/>
    <property type="evidence" value="ECO:0007669"/>
    <property type="project" value="UniProtKB-SubCell"/>
</dbReference>
<feature type="transmembrane region" description="Helical" evidence="7">
    <location>
        <begin position="282"/>
        <end position="301"/>
    </location>
</feature>
<keyword evidence="3 6" id="KW-0812">Transmembrane</keyword>
<dbReference type="Proteomes" id="UP000182146">
    <property type="component" value="Unassembled WGS sequence"/>
</dbReference>
<reference evidence="9 10" key="1">
    <citation type="submission" date="2016-10" db="EMBL/GenBank/DDBJ databases">
        <authorList>
            <person name="de Groot N.N."/>
        </authorList>
    </citation>
    <scope>NUCLEOTIDE SEQUENCE [LARGE SCALE GENOMIC DNA]</scope>
    <source>
        <strain evidence="9 10">DSM 17813</strain>
    </source>
</reference>
<feature type="transmembrane region" description="Helical" evidence="7">
    <location>
        <begin position="250"/>
        <end position="270"/>
    </location>
</feature>
<dbReference type="NCBIfam" id="TIGR01972">
    <property type="entry name" value="NDH_I_M"/>
    <property type="match status" value="1"/>
</dbReference>
<feature type="transmembrane region" description="Helical" evidence="7">
    <location>
        <begin position="378"/>
        <end position="408"/>
    </location>
</feature>
<feature type="transmembrane region" description="Helical" evidence="7">
    <location>
        <begin position="113"/>
        <end position="133"/>
    </location>
</feature>